<dbReference type="OrthoDB" id="9994280at2759"/>
<reference evidence="10" key="1">
    <citation type="submission" date="2016-06" db="UniProtKB">
        <authorList>
            <consortium name="WormBaseParasite"/>
        </authorList>
    </citation>
    <scope>IDENTIFICATION</scope>
</reference>
<comment type="subcellular location">
    <subcellularLocation>
        <location evidence="1">Membrane</location>
        <topology evidence="1">Multi-pass membrane protein</topology>
    </subcellularLocation>
</comment>
<evidence type="ECO:0000256" key="7">
    <source>
        <dbReference type="SAM" id="Phobius"/>
    </source>
</evidence>
<dbReference type="Pfam" id="PF10177">
    <property type="entry name" value="DUF2371"/>
    <property type="match status" value="1"/>
</dbReference>
<evidence type="ECO:0000256" key="6">
    <source>
        <dbReference type="SAM" id="MobiDB-lite"/>
    </source>
</evidence>
<protein>
    <submittedName>
        <fullName evidence="8 10">Uncharacterized protein</fullName>
    </submittedName>
</protein>
<dbReference type="GO" id="GO:0016020">
    <property type="term" value="C:membrane"/>
    <property type="evidence" value="ECO:0007669"/>
    <property type="project" value="UniProtKB-SubCell"/>
</dbReference>
<evidence type="ECO:0000256" key="1">
    <source>
        <dbReference type="ARBA" id="ARBA00004141"/>
    </source>
</evidence>
<comment type="similarity">
    <text evidence="2">Belongs to the TMEM200 family.</text>
</comment>
<dbReference type="WBParaSite" id="GPUH_0002011201-mRNA-1">
    <property type="protein sequence ID" value="GPUH_0002011201-mRNA-1"/>
    <property type="gene ID" value="GPUH_0002011201"/>
</dbReference>
<gene>
    <name evidence="8" type="ORF">GPUH_LOCUS20089</name>
</gene>
<dbReference type="InterPro" id="IPR018787">
    <property type="entry name" value="DUF2371_TMEM200"/>
</dbReference>
<feature type="transmembrane region" description="Helical" evidence="7">
    <location>
        <begin position="31"/>
        <end position="52"/>
    </location>
</feature>
<dbReference type="AlphaFoldDB" id="A0A183EGJ6"/>
<accession>A0A183EGJ6</accession>
<keyword evidence="3 7" id="KW-0812">Transmembrane</keyword>
<dbReference type="EMBL" id="UYRT01089738">
    <property type="protein sequence ID" value="VDN35282.1"/>
    <property type="molecule type" value="Genomic_DNA"/>
</dbReference>
<dbReference type="PANTHER" id="PTHR31815:SF1">
    <property type="entry name" value="TRANSMEMBRANE PROTEIN 200C"/>
    <property type="match status" value="1"/>
</dbReference>
<evidence type="ECO:0000313" key="9">
    <source>
        <dbReference type="Proteomes" id="UP000271098"/>
    </source>
</evidence>
<dbReference type="PANTHER" id="PTHR31815">
    <property type="entry name" value="AGAP005329-PA"/>
    <property type="match status" value="1"/>
</dbReference>
<sequence length="232" mass="26286">MFQELVQTRSGGVGEVSINWTKRYLLKSLQYLGPIAMSIGSFILIIACVVTLESRDKNTQILRNMRDERSCEKRKSVVEEQKAPVRVPMTAEQIRDWRPRYRAVPLIRRDSSPLLNRRRKCRSTLCLPQALFDSMDARRLYERLLDSRNFGDSFNSGNDVVPEPHEHGRACTSTSEQRQPGFSASAQSAVNVVAEFGAITATQVQLEQVTSGKESVFLSTIKPQCCQFQDVQ</sequence>
<evidence type="ECO:0000313" key="8">
    <source>
        <dbReference type="EMBL" id="VDN35282.1"/>
    </source>
</evidence>
<keyword evidence="5 7" id="KW-0472">Membrane</keyword>
<dbReference type="Proteomes" id="UP000271098">
    <property type="component" value="Unassembled WGS sequence"/>
</dbReference>
<keyword evidence="4 7" id="KW-1133">Transmembrane helix</keyword>
<keyword evidence="9" id="KW-1185">Reference proteome</keyword>
<feature type="region of interest" description="Disordered" evidence="6">
    <location>
        <begin position="155"/>
        <end position="183"/>
    </location>
</feature>
<evidence type="ECO:0000313" key="10">
    <source>
        <dbReference type="WBParaSite" id="GPUH_0002011201-mRNA-1"/>
    </source>
</evidence>
<evidence type="ECO:0000256" key="4">
    <source>
        <dbReference type="ARBA" id="ARBA00022989"/>
    </source>
</evidence>
<proteinExistence type="inferred from homology"/>
<evidence type="ECO:0000256" key="3">
    <source>
        <dbReference type="ARBA" id="ARBA00022692"/>
    </source>
</evidence>
<feature type="compositionally biased region" description="Polar residues" evidence="6">
    <location>
        <begin position="171"/>
        <end position="182"/>
    </location>
</feature>
<evidence type="ECO:0000256" key="2">
    <source>
        <dbReference type="ARBA" id="ARBA00005308"/>
    </source>
</evidence>
<name>A0A183EGJ6_9BILA</name>
<organism evidence="10">
    <name type="scientific">Gongylonema pulchrum</name>
    <dbReference type="NCBI Taxonomy" id="637853"/>
    <lineage>
        <taxon>Eukaryota</taxon>
        <taxon>Metazoa</taxon>
        <taxon>Ecdysozoa</taxon>
        <taxon>Nematoda</taxon>
        <taxon>Chromadorea</taxon>
        <taxon>Rhabditida</taxon>
        <taxon>Spirurina</taxon>
        <taxon>Spiruromorpha</taxon>
        <taxon>Spiruroidea</taxon>
        <taxon>Gongylonematidae</taxon>
        <taxon>Gongylonema</taxon>
    </lineage>
</organism>
<evidence type="ECO:0000256" key="5">
    <source>
        <dbReference type="ARBA" id="ARBA00023136"/>
    </source>
</evidence>
<reference evidence="8 9" key="2">
    <citation type="submission" date="2018-11" db="EMBL/GenBank/DDBJ databases">
        <authorList>
            <consortium name="Pathogen Informatics"/>
        </authorList>
    </citation>
    <scope>NUCLEOTIDE SEQUENCE [LARGE SCALE GENOMIC DNA]</scope>
</reference>